<comment type="caution">
    <text evidence="8">The sequence shown here is derived from an EMBL/GenBank/DDBJ whole genome shotgun (WGS) entry which is preliminary data.</text>
</comment>
<evidence type="ECO:0000256" key="5">
    <source>
        <dbReference type="SAM" id="MobiDB-lite"/>
    </source>
</evidence>
<feature type="chain" id="PRO_5041429820" evidence="6">
    <location>
        <begin position="20"/>
        <end position="570"/>
    </location>
</feature>
<dbReference type="Pfam" id="PF07915">
    <property type="entry name" value="PRKCSH"/>
    <property type="match status" value="1"/>
</dbReference>
<evidence type="ECO:0000256" key="4">
    <source>
        <dbReference type="ARBA" id="ARBA00023157"/>
    </source>
</evidence>
<gene>
    <name evidence="8" type="ORF">GBAR_LOCUS174</name>
</gene>
<dbReference type="Gene3D" id="2.70.130.10">
    <property type="entry name" value="Mannose-6-phosphate receptor binding domain"/>
    <property type="match status" value="1"/>
</dbReference>
<feature type="region of interest" description="Disordered" evidence="5">
    <location>
        <begin position="440"/>
        <end position="542"/>
    </location>
</feature>
<dbReference type="EMBL" id="CASHTH010000030">
    <property type="protein sequence ID" value="CAI7989291.1"/>
    <property type="molecule type" value="Genomic_DNA"/>
</dbReference>
<evidence type="ECO:0000259" key="7">
    <source>
        <dbReference type="PROSITE" id="PS51914"/>
    </source>
</evidence>
<feature type="domain" description="MRH" evidence="7">
    <location>
        <begin position="115"/>
        <end position="245"/>
    </location>
</feature>
<feature type="compositionally biased region" description="Basic and acidic residues" evidence="5">
    <location>
        <begin position="383"/>
        <end position="418"/>
    </location>
</feature>
<evidence type="ECO:0000256" key="2">
    <source>
        <dbReference type="ARBA" id="ARBA00022729"/>
    </source>
</evidence>
<sequence>MTQGAGVLLSLLALFVVETNQFGGVPSTQFGTFDFLELESASYQVEIATAPVSELQLQAEEDESLQMPVLSKHGQLYSCTLPPPPPLSQTEEEEEEPSLESLPNVTALLEHLGQNSCLVKTVGWWTYEYCHNMFVRQYHMEAGKLIGETKYLGFYEKETQWDQEHVNRVKELLGLLKGSSVLGQTHAYHTVHFVNGTECDITGQPRSAKVEIFCTVEGVDTLVEVKEDTTCDYTLRVQTPLLCQHPMLLPLSSSTPRHTLSCTPVVSQLDYEDFLLKQELIRQQKEKLKVLSKDTSGAGRREKESLLSNDHLLLRQLVMSSITQLAEIAYDTGSFGLGGREGERELDEIDDDDKEVAGTSLQSSSITERWSSLAGRSRSKGQSSEDRVQGDEQEGTKDGGGRVSEKMKRMAEDVKSTGKDSAALESLLSNLAVTAQYIESLDGNNRKRGPSNTDNDEAAPDETGEPGDVPNGEEPSRVSSKLTNKDDASAKGPPPLESNIRETRTVSEAGSTSDDGRTVGRSISSEILAASEEEKDEEELELDPEAVREVEQQLQEALAKQFDTNVIFVF</sequence>
<evidence type="ECO:0000256" key="6">
    <source>
        <dbReference type="SAM" id="SignalP"/>
    </source>
</evidence>
<dbReference type="InterPro" id="IPR012913">
    <property type="entry name" value="OS9-like_dom"/>
</dbReference>
<accession>A0AA35W009</accession>
<organism evidence="8 9">
    <name type="scientific">Geodia barretti</name>
    <name type="common">Barrett's horny sponge</name>
    <dbReference type="NCBI Taxonomy" id="519541"/>
    <lineage>
        <taxon>Eukaryota</taxon>
        <taxon>Metazoa</taxon>
        <taxon>Porifera</taxon>
        <taxon>Demospongiae</taxon>
        <taxon>Heteroscleromorpha</taxon>
        <taxon>Tetractinellida</taxon>
        <taxon>Astrophorina</taxon>
        <taxon>Geodiidae</taxon>
        <taxon>Geodia</taxon>
    </lineage>
</organism>
<dbReference type="InterPro" id="IPR045149">
    <property type="entry name" value="OS-9-like"/>
</dbReference>
<dbReference type="GO" id="GO:0030970">
    <property type="term" value="P:retrograde protein transport, ER to cytosol"/>
    <property type="evidence" value="ECO:0007669"/>
    <property type="project" value="TreeGrafter"/>
</dbReference>
<keyword evidence="2 6" id="KW-0732">Signal</keyword>
<dbReference type="GO" id="GO:0005788">
    <property type="term" value="C:endoplasmic reticulum lumen"/>
    <property type="evidence" value="ECO:0007669"/>
    <property type="project" value="TreeGrafter"/>
</dbReference>
<evidence type="ECO:0000256" key="3">
    <source>
        <dbReference type="ARBA" id="ARBA00022824"/>
    </source>
</evidence>
<protein>
    <submittedName>
        <fullName evidence="8">Protein OS-9</fullName>
    </submittedName>
</protein>
<proteinExistence type="predicted"/>
<keyword evidence="4" id="KW-1015">Disulfide bond</keyword>
<keyword evidence="9" id="KW-1185">Reference proteome</keyword>
<comment type="subcellular location">
    <subcellularLocation>
        <location evidence="1">Endoplasmic reticulum</location>
    </subcellularLocation>
</comment>
<evidence type="ECO:0000313" key="8">
    <source>
        <dbReference type="EMBL" id="CAI7989291.1"/>
    </source>
</evidence>
<feature type="compositionally biased region" description="Acidic residues" evidence="5">
    <location>
        <begin position="531"/>
        <end position="542"/>
    </location>
</feature>
<dbReference type="SUPFAM" id="SSF50911">
    <property type="entry name" value="Mannose 6-phosphate receptor domain"/>
    <property type="match status" value="1"/>
</dbReference>
<evidence type="ECO:0000313" key="9">
    <source>
        <dbReference type="Proteomes" id="UP001174909"/>
    </source>
</evidence>
<feature type="compositionally biased region" description="Acidic residues" evidence="5">
    <location>
        <begin position="454"/>
        <end position="465"/>
    </location>
</feature>
<dbReference type="AlphaFoldDB" id="A0AA35W009"/>
<dbReference type="GO" id="GO:0030968">
    <property type="term" value="P:endoplasmic reticulum unfolded protein response"/>
    <property type="evidence" value="ECO:0007669"/>
    <property type="project" value="InterPro"/>
</dbReference>
<evidence type="ECO:0000256" key="1">
    <source>
        <dbReference type="ARBA" id="ARBA00004240"/>
    </source>
</evidence>
<dbReference type="InterPro" id="IPR009011">
    <property type="entry name" value="Man6P_isomerase_rcpt-bd_dom_sf"/>
</dbReference>
<feature type="signal peptide" evidence="6">
    <location>
        <begin position="1"/>
        <end position="19"/>
    </location>
</feature>
<dbReference type="InterPro" id="IPR044865">
    <property type="entry name" value="MRH_dom"/>
</dbReference>
<dbReference type="PROSITE" id="PS51914">
    <property type="entry name" value="MRH"/>
    <property type="match status" value="1"/>
</dbReference>
<dbReference type="Proteomes" id="UP001174909">
    <property type="component" value="Unassembled WGS sequence"/>
</dbReference>
<reference evidence="8" key="1">
    <citation type="submission" date="2023-03" db="EMBL/GenBank/DDBJ databases">
        <authorList>
            <person name="Steffen K."/>
            <person name="Cardenas P."/>
        </authorList>
    </citation>
    <scope>NUCLEOTIDE SEQUENCE</scope>
</reference>
<feature type="region of interest" description="Disordered" evidence="5">
    <location>
        <begin position="347"/>
        <end position="419"/>
    </location>
</feature>
<dbReference type="PANTHER" id="PTHR15414:SF5">
    <property type="entry name" value="PROTEIN OS-9"/>
    <property type="match status" value="1"/>
</dbReference>
<keyword evidence="3" id="KW-0256">Endoplasmic reticulum</keyword>
<feature type="compositionally biased region" description="Polar residues" evidence="5">
    <location>
        <begin position="359"/>
        <end position="370"/>
    </location>
</feature>
<name>A0AA35W009_GEOBA</name>
<dbReference type="PANTHER" id="PTHR15414">
    <property type="entry name" value="OS-9-RELATED"/>
    <property type="match status" value="1"/>
</dbReference>